<protein>
    <submittedName>
        <fullName evidence="2">Uncharacterized protein</fullName>
    </submittedName>
</protein>
<proteinExistence type="predicted"/>
<name>A0A8E2RXM6_9BURK</name>
<dbReference type="EMBL" id="PVFZ01000048">
    <property type="protein sequence ID" value="PRF21825.1"/>
    <property type="molecule type" value="Genomic_DNA"/>
</dbReference>
<dbReference type="AlphaFoldDB" id="A0A8E2RXM6"/>
<evidence type="ECO:0000313" key="2">
    <source>
        <dbReference type="EMBL" id="PRF21825.1"/>
    </source>
</evidence>
<evidence type="ECO:0000256" key="1">
    <source>
        <dbReference type="SAM" id="MobiDB-lite"/>
    </source>
</evidence>
<organism evidence="2 3">
    <name type="scientific">Burkholderia multivorans</name>
    <dbReference type="NCBI Taxonomy" id="87883"/>
    <lineage>
        <taxon>Bacteria</taxon>
        <taxon>Pseudomonadati</taxon>
        <taxon>Pseudomonadota</taxon>
        <taxon>Betaproteobacteria</taxon>
        <taxon>Burkholderiales</taxon>
        <taxon>Burkholderiaceae</taxon>
        <taxon>Burkholderia</taxon>
        <taxon>Burkholderia cepacia complex</taxon>
    </lineage>
</organism>
<sequence>MTRGKRQIAPILRVIIGLAKIYQKMTLSRDIGNISSISNRATVRRTRGHASAAQDGRRRIRIGQ</sequence>
<feature type="region of interest" description="Disordered" evidence="1">
    <location>
        <begin position="45"/>
        <end position="64"/>
    </location>
</feature>
<evidence type="ECO:0000313" key="3">
    <source>
        <dbReference type="Proteomes" id="UP000237686"/>
    </source>
</evidence>
<comment type="caution">
    <text evidence="2">The sequence shown here is derived from an EMBL/GenBank/DDBJ whole genome shotgun (WGS) entry which is preliminary data.</text>
</comment>
<reference evidence="2 3" key="1">
    <citation type="submission" date="2018-03" db="EMBL/GenBank/DDBJ databases">
        <authorList>
            <person name="Nguyen K."/>
            <person name="Fouts D."/>
            <person name="Sutton G."/>
        </authorList>
    </citation>
    <scope>NUCLEOTIDE SEQUENCE [LARGE SCALE GENOMIC DNA]</scope>
    <source>
        <strain evidence="2 3">AU17135</strain>
    </source>
</reference>
<gene>
    <name evidence="2" type="ORF">C6P98_17355</name>
</gene>
<accession>A0A8E2RXM6</accession>
<dbReference type="Proteomes" id="UP000237686">
    <property type="component" value="Unassembled WGS sequence"/>
</dbReference>